<dbReference type="Gene3D" id="1.10.30.10">
    <property type="entry name" value="High mobility group box domain"/>
    <property type="match status" value="1"/>
</dbReference>
<dbReference type="Proteomes" id="UP000184267">
    <property type="component" value="Unassembled WGS sequence"/>
</dbReference>
<dbReference type="EMBL" id="MNAD01000577">
    <property type="protein sequence ID" value="OJT11772.1"/>
    <property type="molecule type" value="Genomic_DNA"/>
</dbReference>
<organism evidence="2 3">
    <name type="scientific">Trametes pubescens</name>
    <name type="common">White-rot fungus</name>
    <dbReference type="NCBI Taxonomy" id="154538"/>
    <lineage>
        <taxon>Eukaryota</taxon>
        <taxon>Fungi</taxon>
        <taxon>Dikarya</taxon>
        <taxon>Basidiomycota</taxon>
        <taxon>Agaricomycotina</taxon>
        <taxon>Agaricomycetes</taxon>
        <taxon>Polyporales</taxon>
        <taxon>Polyporaceae</taxon>
        <taxon>Trametes</taxon>
    </lineage>
</organism>
<gene>
    <name evidence="2" type="ORF">TRAPUB_11679</name>
</gene>
<feature type="compositionally biased region" description="Polar residues" evidence="1">
    <location>
        <begin position="397"/>
        <end position="409"/>
    </location>
</feature>
<dbReference type="InterPro" id="IPR036910">
    <property type="entry name" value="HMG_box_dom_sf"/>
</dbReference>
<feature type="region of interest" description="Disordered" evidence="1">
    <location>
        <begin position="524"/>
        <end position="555"/>
    </location>
</feature>
<feature type="region of interest" description="Disordered" evidence="1">
    <location>
        <begin position="397"/>
        <end position="459"/>
    </location>
</feature>
<dbReference type="OMA" id="ANMSTIF"/>
<feature type="compositionally biased region" description="Low complexity" evidence="1">
    <location>
        <begin position="411"/>
        <end position="430"/>
    </location>
</feature>
<feature type="compositionally biased region" description="Basic residues" evidence="1">
    <location>
        <begin position="679"/>
        <end position="690"/>
    </location>
</feature>
<evidence type="ECO:0000313" key="2">
    <source>
        <dbReference type="EMBL" id="OJT11772.1"/>
    </source>
</evidence>
<name>A0A1M2VW65_TRAPU</name>
<comment type="caution">
    <text evidence="2">The sequence shown here is derived from an EMBL/GenBank/DDBJ whole genome shotgun (WGS) entry which is preliminary data.</text>
</comment>
<proteinExistence type="predicted"/>
<dbReference type="STRING" id="154538.A0A1M2VW65"/>
<evidence type="ECO:0000313" key="3">
    <source>
        <dbReference type="Proteomes" id="UP000184267"/>
    </source>
</evidence>
<dbReference type="CDD" id="cd00084">
    <property type="entry name" value="HMG-box_SF"/>
    <property type="match status" value="1"/>
</dbReference>
<dbReference type="AlphaFoldDB" id="A0A1M2VW65"/>
<accession>A0A1M2VW65</accession>
<feature type="compositionally biased region" description="Polar residues" evidence="1">
    <location>
        <begin position="524"/>
        <end position="533"/>
    </location>
</feature>
<dbReference type="OrthoDB" id="2730500at2759"/>
<feature type="compositionally biased region" description="Low complexity" evidence="1">
    <location>
        <begin position="534"/>
        <end position="555"/>
    </location>
</feature>
<feature type="compositionally biased region" description="Basic residues" evidence="1">
    <location>
        <begin position="431"/>
        <end position="447"/>
    </location>
</feature>
<sequence length="690" mass="73748">MAIFGKGKRLTARLEAANAQRKYVTRLTRTPFRTRTKNSIKKTPAEQKIIAAHRAERCEKVRNALASAQHTVTEEAERLQDNLGGHDTNDFQHQILQQSRLSHKRRRTSTWNAFLREELRVRNSALPPGVPKYSSSNKEVVAEISAKWAAMTKDEKDNYTVNLVKDLDEAKEMKSLAVQSVPINAFHDVRANMSTIFEELRRLHARTGLEVAMIAVKTARHQHTPPMTFGTSKRVHDFFQLSLGNTMEDVSASFEAYALSGVSGLVERSVDVIQGLQSRAATLISQRLGQITNYTAQKMFYVGFDDHITSRFGVILEGWPIPRFIAPSMIRTRVELTTLVNAWENDVSHFRKLTKDEWDSWKAQPTPGDGVSLPPNAIRAVTFASFVMATAQIPTGSGTSGAPASNGGINPTVSLSSTSTTTPDPVVPASKPRRRRADHGKSHKKQKGAATTQDANDAMRNDVPPAVVLTPAVINTPAISNAPAVSNAPAASAIAAALSSSMTRSPSHGPIPGSAVQTLTAPHGASTTVTSGVAPNAPASSTAPSSSGSATTPAAVTQATPGLTSYDAHATPNAFPFFPTHTSSFIFAPLPITSTPSPLPITTPSPYASAVGTPHEWHMAGSFTIDPALLNDTSCTVSVANMTPVISADPPASPPAAASGFQFIEYSYSSEGGQGASGKRGKRGPRRGQA</sequence>
<evidence type="ECO:0000256" key="1">
    <source>
        <dbReference type="SAM" id="MobiDB-lite"/>
    </source>
</evidence>
<keyword evidence="3" id="KW-1185">Reference proteome</keyword>
<feature type="region of interest" description="Disordered" evidence="1">
    <location>
        <begin position="669"/>
        <end position="690"/>
    </location>
</feature>
<protein>
    <submittedName>
        <fullName evidence="2">Uncharacterized protein</fullName>
    </submittedName>
</protein>
<reference evidence="2 3" key="1">
    <citation type="submission" date="2016-10" db="EMBL/GenBank/DDBJ databases">
        <title>Genome sequence of the basidiomycete white-rot fungus Trametes pubescens.</title>
        <authorList>
            <person name="Makela M.R."/>
            <person name="Granchi Z."/>
            <person name="Peng M."/>
            <person name="De Vries R.P."/>
            <person name="Grigoriev I."/>
            <person name="Riley R."/>
            <person name="Hilden K."/>
        </authorList>
    </citation>
    <scope>NUCLEOTIDE SEQUENCE [LARGE SCALE GENOMIC DNA]</scope>
    <source>
        <strain evidence="2 3">FBCC735</strain>
    </source>
</reference>